<name>A0A9W6NLC6_9ACTN</name>
<dbReference type="GO" id="GO:0005886">
    <property type="term" value="C:plasma membrane"/>
    <property type="evidence" value="ECO:0007669"/>
    <property type="project" value="UniProtKB-SubCell"/>
</dbReference>
<feature type="transmembrane region" description="Helical" evidence="7">
    <location>
        <begin position="97"/>
        <end position="120"/>
    </location>
</feature>
<dbReference type="PANTHER" id="PTHR30213">
    <property type="entry name" value="INNER MEMBRANE PROTEIN YHJD"/>
    <property type="match status" value="1"/>
</dbReference>
<evidence type="ECO:0000256" key="2">
    <source>
        <dbReference type="ARBA" id="ARBA00022475"/>
    </source>
</evidence>
<comment type="subcellular location">
    <subcellularLocation>
        <location evidence="1">Cell membrane</location>
        <topology evidence="1">Multi-pass membrane protein</topology>
    </subcellularLocation>
</comment>
<evidence type="ECO:0000256" key="1">
    <source>
        <dbReference type="ARBA" id="ARBA00004651"/>
    </source>
</evidence>
<feature type="transmembrane region" description="Helical" evidence="7">
    <location>
        <begin position="160"/>
        <end position="181"/>
    </location>
</feature>
<evidence type="ECO:0000256" key="7">
    <source>
        <dbReference type="SAM" id="Phobius"/>
    </source>
</evidence>
<feature type="region of interest" description="Disordered" evidence="6">
    <location>
        <begin position="1"/>
        <end position="68"/>
    </location>
</feature>
<keyword evidence="3 7" id="KW-0812">Transmembrane</keyword>
<accession>A0A9W6NLC6</accession>
<evidence type="ECO:0000256" key="4">
    <source>
        <dbReference type="ARBA" id="ARBA00022989"/>
    </source>
</evidence>
<dbReference type="EMBL" id="BSFP01000018">
    <property type="protein sequence ID" value="GLL01810.1"/>
    <property type="molecule type" value="Genomic_DNA"/>
</dbReference>
<evidence type="ECO:0000256" key="3">
    <source>
        <dbReference type="ARBA" id="ARBA00022692"/>
    </source>
</evidence>
<organism evidence="8 9">
    <name type="scientific">Dactylosporangium matsuzakiense</name>
    <dbReference type="NCBI Taxonomy" id="53360"/>
    <lineage>
        <taxon>Bacteria</taxon>
        <taxon>Bacillati</taxon>
        <taxon>Actinomycetota</taxon>
        <taxon>Actinomycetes</taxon>
        <taxon>Micromonosporales</taxon>
        <taxon>Micromonosporaceae</taxon>
        <taxon>Dactylosporangium</taxon>
    </lineage>
</organism>
<evidence type="ECO:0000313" key="9">
    <source>
        <dbReference type="Proteomes" id="UP001143480"/>
    </source>
</evidence>
<proteinExistence type="predicted"/>
<feature type="transmembrane region" description="Helical" evidence="7">
    <location>
        <begin position="278"/>
        <end position="301"/>
    </location>
</feature>
<dbReference type="NCBIfam" id="TIGR00765">
    <property type="entry name" value="yihY_not_rbn"/>
    <property type="match status" value="1"/>
</dbReference>
<feature type="transmembrane region" description="Helical" evidence="7">
    <location>
        <begin position="313"/>
        <end position="335"/>
    </location>
</feature>
<comment type="caution">
    <text evidence="8">The sequence shown here is derived from an EMBL/GenBank/DDBJ whole genome shotgun (WGS) entry which is preliminary data.</text>
</comment>
<feature type="transmembrane region" description="Helical" evidence="7">
    <location>
        <begin position="202"/>
        <end position="227"/>
    </location>
</feature>
<keyword evidence="2" id="KW-1003">Cell membrane</keyword>
<dbReference type="AlphaFoldDB" id="A0A9W6NLC6"/>
<dbReference type="Pfam" id="PF03631">
    <property type="entry name" value="Virul_fac_BrkB"/>
    <property type="match status" value="1"/>
</dbReference>
<reference evidence="8" key="2">
    <citation type="submission" date="2023-01" db="EMBL/GenBank/DDBJ databases">
        <authorList>
            <person name="Sun Q."/>
            <person name="Evtushenko L."/>
        </authorList>
    </citation>
    <scope>NUCLEOTIDE SEQUENCE</scope>
    <source>
        <strain evidence="8">VKM Ac-1321</strain>
    </source>
</reference>
<feature type="transmembrane region" description="Helical" evidence="7">
    <location>
        <begin position="247"/>
        <end position="266"/>
    </location>
</feature>
<protein>
    <submittedName>
        <fullName evidence="8">Ribonuclease</fullName>
    </submittedName>
</protein>
<evidence type="ECO:0000256" key="5">
    <source>
        <dbReference type="ARBA" id="ARBA00023136"/>
    </source>
</evidence>
<evidence type="ECO:0000313" key="8">
    <source>
        <dbReference type="EMBL" id="GLL01810.1"/>
    </source>
</evidence>
<keyword evidence="5 7" id="KW-0472">Membrane</keyword>
<dbReference type="Proteomes" id="UP001143480">
    <property type="component" value="Unassembled WGS sequence"/>
</dbReference>
<sequence>MEVAFVTAETEDPGTHALASAHERARAREQAPAPKGGDARGPADAQQRADTQQRADDPVSGGPDKPTELSRRTWFGVLKRTVKEFNNDNLSDWAAALTYYGVLSIFPGILVLLSVSGLLLTDTTQSAVLDNARQLFPGTIAGPMTDAIGELQKGAHVAGLLAMVGLLGGVWTASGYVGAFMRAANAIYDVPEGRPIWKVLPIRLGITVAVGTLIAVSALSIVFTGKFAEQAGGWVGLSKQSVEVFDIAKWPALLVVVMLILAILYWGAPNARHHGFRWITPGGILAVFIWLVASAGFAVYVSNFGSYNKTYGTLGGIIAFLVWLWISNIAILLGAEFDAELERGRAIEAGLGPDEEPYVPLRDDKHINKDQEIGLS</sequence>
<dbReference type="InterPro" id="IPR017039">
    <property type="entry name" value="Virul_fac_BrkB"/>
</dbReference>
<gene>
    <name evidence="8" type="ORF">GCM10017581_035520</name>
</gene>
<reference evidence="8" key="1">
    <citation type="journal article" date="2014" name="Int. J. Syst. Evol. Microbiol.">
        <title>Complete genome sequence of Corynebacterium casei LMG S-19264T (=DSM 44701T), isolated from a smear-ripened cheese.</title>
        <authorList>
            <consortium name="US DOE Joint Genome Institute (JGI-PGF)"/>
            <person name="Walter F."/>
            <person name="Albersmeier A."/>
            <person name="Kalinowski J."/>
            <person name="Ruckert C."/>
        </authorList>
    </citation>
    <scope>NUCLEOTIDE SEQUENCE</scope>
    <source>
        <strain evidence="8">VKM Ac-1321</strain>
    </source>
</reference>
<keyword evidence="4 7" id="KW-1133">Transmembrane helix</keyword>
<dbReference type="PANTHER" id="PTHR30213:SF0">
    <property type="entry name" value="UPF0761 MEMBRANE PROTEIN YIHY"/>
    <property type="match status" value="1"/>
</dbReference>
<keyword evidence="9" id="KW-1185">Reference proteome</keyword>
<evidence type="ECO:0000256" key="6">
    <source>
        <dbReference type="SAM" id="MobiDB-lite"/>
    </source>
</evidence>